<evidence type="ECO:0000313" key="4">
    <source>
        <dbReference type="Proteomes" id="UP000225706"/>
    </source>
</evidence>
<keyword evidence="1" id="KW-0732">Signal</keyword>
<gene>
    <name evidence="3" type="ORF">AWC38_SpisGene9147</name>
</gene>
<dbReference type="EMBL" id="LSMT01000132">
    <property type="protein sequence ID" value="PFX26184.1"/>
    <property type="molecule type" value="Genomic_DNA"/>
</dbReference>
<comment type="caution">
    <text evidence="3">The sequence shown here is derived from an EMBL/GenBank/DDBJ whole genome shotgun (WGS) entry which is preliminary data.</text>
</comment>
<reference evidence="4" key="1">
    <citation type="journal article" date="2017" name="bioRxiv">
        <title>Comparative analysis of the genomes of Stylophora pistillata and Acropora digitifera provides evidence for extensive differences between species of corals.</title>
        <authorList>
            <person name="Voolstra C.R."/>
            <person name="Li Y."/>
            <person name="Liew Y.J."/>
            <person name="Baumgarten S."/>
            <person name="Zoccola D."/>
            <person name="Flot J.-F."/>
            <person name="Tambutte S."/>
            <person name="Allemand D."/>
            <person name="Aranda M."/>
        </authorList>
    </citation>
    <scope>NUCLEOTIDE SEQUENCE [LARGE SCALE GENOMIC DNA]</scope>
</reference>
<evidence type="ECO:0000256" key="1">
    <source>
        <dbReference type="SAM" id="SignalP"/>
    </source>
</evidence>
<dbReference type="Pfam" id="PF01822">
    <property type="entry name" value="WSC"/>
    <property type="match status" value="1"/>
</dbReference>
<dbReference type="OrthoDB" id="5979752at2759"/>
<keyword evidence="4" id="KW-1185">Reference proteome</keyword>
<sequence>MKNLILVFLVPLISCEAFVLKDEPVATVEPTEELEHVPEGITFSPVGCFRDRFHPRAMPELLKNFRGTIDWSDLSKTVQKCADEAMNKRQEYFGIQYYGECWGGDEADLSYDQYGSNPAGCYKNMVGKAWHNFVYRFNIPGGDLEE</sequence>
<protein>
    <recommendedName>
        <fullName evidence="2">WSC domain-containing protein</fullName>
    </recommendedName>
</protein>
<dbReference type="Proteomes" id="UP000225706">
    <property type="component" value="Unassembled WGS sequence"/>
</dbReference>
<feature type="signal peptide" evidence="1">
    <location>
        <begin position="1"/>
        <end position="17"/>
    </location>
</feature>
<feature type="chain" id="PRO_5012111987" description="WSC domain-containing protein" evidence="1">
    <location>
        <begin position="18"/>
        <end position="146"/>
    </location>
</feature>
<feature type="domain" description="WSC" evidence="2">
    <location>
        <begin position="46"/>
        <end position="112"/>
    </location>
</feature>
<dbReference type="AlphaFoldDB" id="A0A2B4S678"/>
<organism evidence="3 4">
    <name type="scientific">Stylophora pistillata</name>
    <name type="common">Smooth cauliflower coral</name>
    <dbReference type="NCBI Taxonomy" id="50429"/>
    <lineage>
        <taxon>Eukaryota</taxon>
        <taxon>Metazoa</taxon>
        <taxon>Cnidaria</taxon>
        <taxon>Anthozoa</taxon>
        <taxon>Hexacorallia</taxon>
        <taxon>Scleractinia</taxon>
        <taxon>Astrocoeniina</taxon>
        <taxon>Pocilloporidae</taxon>
        <taxon>Stylophora</taxon>
    </lineage>
</organism>
<accession>A0A2B4S678</accession>
<evidence type="ECO:0000313" key="3">
    <source>
        <dbReference type="EMBL" id="PFX26184.1"/>
    </source>
</evidence>
<proteinExistence type="predicted"/>
<dbReference type="InterPro" id="IPR002889">
    <property type="entry name" value="WSC_carb-bd"/>
</dbReference>
<evidence type="ECO:0000259" key="2">
    <source>
        <dbReference type="Pfam" id="PF01822"/>
    </source>
</evidence>
<name>A0A2B4S678_STYPI</name>